<keyword evidence="2" id="KW-1185">Reference proteome</keyword>
<evidence type="ECO:0000313" key="1">
    <source>
        <dbReference type="EMBL" id="KAF7831859.1"/>
    </source>
</evidence>
<accession>A0A834WT64</accession>
<dbReference type="Proteomes" id="UP000634136">
    <property type="component" value="Unassembled WGS sequence"/>
</dbReference>
<sequence>MAKATRRYNIARNISIYENRMMDHGNATLNEIDPGVREIKVVKDIEHSPRWLCVQWGSYWCLWKRMKGNHPQFHNLKGNHNILLLLGIDKISSSSEGKLN</sequence>
<gene>
    <name evidence="1" type="ORF">G2W53_014192</name>
</gene>
<comment type="caution">
    <text evidence="1">The sequence shown here is derived from an EMBL/GenBank/DDBJ whole genome shotgun (WGS) entry which is preliminary data.</text>
</comment>
<organism evidence="1 2">
    <name type="scientific">Senna tora</name>
    <dbReference type="NCBI Taxonomy" id="362788"/>
    <lineage>
        <taxon>Eukaryota</taxon>
        <taxon>Viridiplantae</taxon>
        <taxon>Streptophyta</taxon>
        <taxon>Embryophyta</taxon>
        <taxon>Tracheophyta</taxon>
        <taxon>Spermatophyta</taxon>
        <taxon>Magnoliopsida</taxon>
        <taxon>eudicotyledons</taxon>
        <taxon>Gunneridae</taxon>
        <taxon>Pentapetalae</taxon>
        <taxon>rosids</taxon>
        <taxon>fabids</taxon>
        <taxon>Fabales</taxon>
        <taxon>Fabaceae</taxon>
        <taxon>Caesalpinioideae</taxon>
        <taxon>Cassia clade</taxon>
        <taxon>Senna</taxon>
    </lineage>
</organism>
<dbReference type="AlphaFoldDB" id="A0A834WT64"/>
<evidence type="ECO:0000313" key="2">
    <source>
        <dbReference type="Proteomes" id="UP000634136"/>
    </source>
</evidence>
<dbReference type="EMBL" id="JAAIUW010000005">
    <property type="protein sequence ID" value="KAF7831859.1"/>
    <property type="molecule type" value="Genomic_DNA"/>
</dbReference>
<protein>
    <submittedName>
        <fullName evidence="1">Uncharacterized protein</fullName>
    </submittedName>
</protein>
<reference evidence="1" key="1">
    <citation type="submission" date="2020-09" db="EMBL/GenBank/DDBJ databases">
        <title>Genome-Enabled Discovery of Anthraquinone Biosynthesis in Senna tora.</title>
        <authorList>
            <person name="Kang S.-H."/>
            <person name="Pandey R.P."/>
            <person name="Lee C.-M."/>
            <person name="Sim J.-S."/>
            <person name="Jeong J.-T."/>
            <person name="Choi B.-S."/>
            <person name="Jung M."/>
            <person name="Ginzburg D."/>
            <person name="Zhao K."/>
            <person name="Won S.Y."/>
            <person name="Oh T.-J."/>
            <person name="Yu Y."/>
            <person name="Kim N.-H."/>
            <person name="Lee O.R."/>
            <person name="Lee T.-H."/>
            <person name="Bashyal P."/>
            <person name="Kim T.-S."/>
            <person name="Lee W.-H."/>
            <person name="Kawkins C."/>
            <person name="Kim C.-K."/>
            <person name="Kim J.S."/>
            <person name="Ahn B.O."/>
            <person name="Rhee S.Y."/>
            <person name="Sohng J.K."/>
        </authorList>
    </citation>
    <scope>NUCLEOTIDE SEQUENCE</scope>
    <source>
        <tissue evidence="1">Leaf</tissue>
    </source>
</reference>
<name>A0A834WT64_9FABA</name>
<proteinExistence type="predicted"/>